<dbReference type="AlphaFoldDB" id="A0AAD6SPA6"/>
<accession>A0AAD6SPA6</accession>
<dbReference type="Proteomes" id="UP001218188">
    <property type="component" value="Unassembled WGS sequence"/>
</dbReference>
<evidence type="ECO:0000313" key="2">
    <source>
        <dbReference type="EMBL" id="KAJ7031155.1"/>
    </source>
</evidence>
<name>A0AAD6SPA6_9AGAR</name>
<evidence type="ECO:0000256" key="1">
    <source>
        <dbReference type="SAM" id="MobiDB-lite"/>
    </source>
</evidence>
<organism evidence="2 3">
    <name type="scientific">Mycena alexandri</name>
    <dbReference type="NCBI Taxonomy" id="1745969"/>
    <lineage>
        <taxon>Eukaryota</taxon>
        <taxon>Fungi</taxon>
        <taxon>Dikarya</taxon>
        <taxon>Basidiomycota</taxon>
        <taxon>Agaricomycotina</taxon>
        <taxon>Agaricomycetes</taxon>
        <taxon>Agaricomycetidae</taxon>
        <taxon>Agaricales</taxon>
        <taxon>Marasmiineae</taxon>
        <taxon>Mycenaceae</taxon>
        <taxon>Mycena</taxon>
    </lineage>
</organism>
<feature type="compositionally biased region" description="Low complexity" evidence="1">
    <location>
        <begin position="615"/>
        <end position="626"/>
    </location>
</feature>
<gene>
    <name evidence="2" type="ORF">C8F04DRAFT_1111744</name>
</gene>
<feature type="compositionally biased region" description="Basic and acidic residues" evidence="1">
    <location>
        <begin position="574"/>
        <end position="586"/>
    </location>
</feature>
<feature type="compositionally biased region" description="Pro residues" evidence="1">
    <location>
        <begin position="599"/>
        <end position="614"/>
    </location>
</feature>
<feature type="region of interest" description="Disordered" evidence="1">
    <location>
        <begin position="574"/>
        <end position="636"/>
    </location>
</feature>
<reference evidence="2" key="1">
    <citation type="submission" date="2023-03" db="EMBL/GenBank/DDBJ databases">
        <title>Massive genome expansion in bonnet fungi (Mycena s.s.) driven by repeated elements and novel gene families across ecological guilds.</title>
        <authorList>
            <consortium name="Lawrence Berkeley National Laboratory"/>
            <person name="Harder C.B."/>
            <person name="Miyauchi S."/>
            <person name="Viragh M."/>
            <person name="Kuo A."/>
            <person name="Thoen E."/>
            <person name="Andreopoulos B."/>
            <person name="Lu D."/>
            <person name="Skrede I."/>
            <person name="Drula E."/>
            <person name="Henrissat B."/>
            <person name="Morin E."/>
            <person name="Kohler A."/>
            <person name="Barry K."/>
            <person name="LaButti K."/>
            <person name="Morin E."/>
            <person name="Salamov A."/>
            <person name="Lipzen A."/>
            <person name="Mereny Z."/>
            <person name="Hegedus B."/>
            <person name="Baldrian P."/>
            <person name="Stursova M."/>
            <person name="Weitz H."/>
            <person name="Taylor A."/>
            <person name="Grigoriev I.V."/>
            <person name="Nagy L.G."/>
            <person name="Martin F."/>
            <person name="Kauserud H."/>
        </authorList>
    </citation>
    <scope>NUCLEOTIDE SEQUENCE</scope>
    <source>
        <strain evidence="2">CBHHK200</strain>
    </source>
</reference>
<keyword evidence="3" id="KW-1185">Reference proteome</keyword>
<proteinExistence type="predicted"/>
<evidence type="ECO:0000313" key="3">
    <source>
        <dbReference type="Proteomes" id="UP001218188"/>
    </source>
</evidence>
<protein>
    <submittedName>
        <fullName evidence="2">Uncharacterized protein</fullName>
    </submittedName>
</protein>
<comment type="caution">
    <text evidence="2">The sequence shown here is derived from an EMBL/GenBank/DDBJ whole genome shotgun (WGS) entry which is preliminary data.</text>
</comment>
<sequence length="636" mass="70806">MKPASQGSTSANFMEVYESLPPEARKSLVEKKLAPLLDLVPKERAKKVMKSVNSLQSRYKDVPILDLKGKRKEIYGLLDELARDGKQGIIRERSNREEILAEIVDSLLNWLNDIWLAVYDYNVHFEHAHACLLFTADILVNTLNTVPGVGGQCKCSISYLTINFSLRRKGKIVKNFNLAGSRNIDRALLWIWRDLFVTMFAKGILTDKIPEMLSDIEETMDWQALERVLYGGAKRRSPTEDDEDDNDYGDMDDECVADDVSDEEDDSWRCPCRLHAAYWSAGVDEHRTELRELVYKRLMTLFELTPSHKIFTSLITISFDPEETEAELLTTLSQIAGCSADTLVAALDIHGSEGNPSALMTLLDEHSYLLRPRDAPVLQAAIAEKELLDVAGAVRAAVRTAFSRVEDKASTETLAEIAKLRGDAAQRRQRIDAWVDSVVTPGAPATHPMMFAAMLMGFPLAAGMEDSDDDMDSLGYLDMHPRDPDLEDLREEFRPKLRERFDGWVSVVASTKGGSIMLGKLYAKIVEEMPYFKVNDVAEEMIGRLSERPSKVHVTDGVDAVLAFCKTQRKRLAMRAEKRRKNEAAKKAAASSGSTVPSDSPPPLIPILPFPNPISHPASSSSSPFPAGIGGMEDVD</sequence>
<dbReference type="EMBL" id="JARJCM010000084">
    <property type="protein sequence ID" value="KAJ7031155.1"/>
    <property type="molecule type" value="Genomic_DNA"/>
</dbReference>